<dbReference type="PROSITE" id="PS51320">
    <property type="entry name" value="TIFY"/>
    <property type="match status" value="1"/>
</dbReference>
<gene>
    <name evidence="4" type="ORF">BVC80_1403g7</name>
</gene>
<evidence type="ECO:0000259" key="3">
    <source>
        <dbReference type="PROSITE" id="PS51320"/>
    </source>
</evidence>
<dbReference type="PANTHER" id="PTHR33077:SF52">
    <property type="entry name" value="PROTEIN TIFY 11D"/>
    <property type="match status" value="1"/>
</dbReference>
<keyword evidence="2" id="KW-0539">Nucleus</keyword>
<keyword evidence="5" id="KW-1185">Reference proteome</keyword>
<dbReference type="InterPro" id="IPR040390">
    <property type="entry name" value="TIFY/JAZ"/>
</dbReference>
<dbReference type="FunCoup" id="A0A200Q172">
    <property type="interactions" value="1047"/>
</dbReference>
<name>A0A200Q172_MACCD</name>
<protein>
    <recommendedName>
        <fullName evidence="2">Protein TIFY</fullName>
    </recommendedName>
    <alternativeName>
        <fullName evidence="2">Jasmonate ZIM domain-containing protein</fullName>
    </alternativeName>
</protein>
<comment type="function">
    <text evidence="2">Repressor of jasmonate responses.</text>
</comment>
<evidence type="ECO:0000256" key="2">
    <source>
        <dbReference type="RuleBase" id="RU369065"/>
    </source>
</evidence>
<dbReference type="OrthoDB" id="1937734at2759"/>
<dbReference type="EMBL" id="MVGT01003342">
    <property type="protein sequence ID" value="OVA04222.1"/>
    <property type="molecule type" value="Genomic_DNA"/>
</dbReference>
<dbReference type="Pfam" id="PF06200">
    <property type="entry name" value="tify"/>
    <property type="match status" value="1"/>
</dbReference>
<comment type="similarity">
    <text evidence="1 2">Belongs to the TIFY/JAZ family.</text>
</comment>
<dbReference type="OMA" id="RCAETEP"/>
<dbReference type="GO" id="GO:2000022">
    <property type="term" value="P:regulation of jasmonic acid mediated signaling pathway"/>
    <property type="evidence" value="ECO:0007669"/>
    <property type="project" value="UniProtKB-UniRule"/>
</dbReference>
<evidence type="ECO:0000256" key="1">
    <source>
        <dbReference type="ARBA" id="ARBA00008614"/>
    </source>
</evidence>
<comment type="caution">
    <text evidence="4">The sequence shown here is derived from an EMBL/GenBank/DDBJ whole genome shotgun (WGS) entry which is preliminary data.</text>
</comment>
<dbReference type="PANTHER" id="PTHR33077">
    <property type="entry name" value="PROTEIN TIFY 4A-RELATED-RELATED"/>
    <property type="match status" value="1"/>
</dbReference>
<dbReference type="GO" id="GO:0005634">
    <property type="term" value="C:nucleus"/>
    <property type="evidence" value="ECO:0007669"/>
    <property type="project" value="UniProtKB-SubCell"/>
</dbReference>
<proteinExistence type="inferred from homology"/>
<dbReference type="InterPro" id="IPR010399">
    <property type="entry name" value="Tify_dom"/>
</dbReference>
<dbReference type="InParanoid" id="A0A200Q172"/>
<dbReference type="STRING" id="56857.A0A200Q172"/>
<dbReference type="Pfam" id="PF09425">
    <property type="entry name" value="Jas_motif"/>
    <property type="match status" value="1"/>
</dbReference>
<dbReference type="GO" id="GO:0031347">
    <property type="term" value="P:regulation of defense response"/>
    <property type="evidence" value="ECO:0007669"/>
    <property type="project" value="UniProtKB-UniRule"/>
</dbReference>
<dbReference type="AlphaFoldDB" id="A0A200Q172"/>
<feature type="domain" description="Tify" evidence="3">
    <location>
        <begin position="132"/>
        <end position="167"/>
    </location>
</feature>
<dbReference type="InterPro" id="IPR018467">
    <property type="entry name" value="CCT_CS"/>
</dbReference>
<keyword evidence="2" id="KW-1184">Jasmonic acid signaling pathway</keyword>
<dbReference type="Proteomes" id="UP000195402">
    <property type="component" value="Unassembled WGS sequence"/>
</dbReference>
<organism evidence="4 5">
    <name type="scientific">Macleaya cordata</name>
    <name type="common">Five-seeded plume-poppy</name>
    <name type="synonym">Bocconia cordata</name>
    <dbReference type="NCBI Taxonomy" id="56857"/>
    <lineage>
        <taxon>Eukaryota</taxon>
        <taxon>Viridiplantae</taxon>
        <taxon>Streptophyta</taxon>
        <taxon>Embryophyta</taxon>
        <taxon>Tracheophyta</taxon>
        <taxon>Spermatophyta</taxon>
        <taxon>Magnoliopsida</taxon>
        <taxon>Ranunculales</taxon>
        <taxon>Papaveraceae</taxon>
        <taxon>Papaveroideae</taxon>
        <taxon>Macleaya</taxon>
    </lineage>
</organism>
<evidence type="ECO:0000313" key="5">
    <source>
        <dbReference type="Proteomes" id="UP000195402"/>
    </source>
</evidence>
<accession>A0A200Q172</accession>
<reference evidence="4 5" key="1">
    <citation type="journal article" date="2017" name="Mol. Plant">
        <title>The Genome of Medicinal Plant Macleaya cordata Provides New Insights into Benzylisoquinoline Alkaloids Metabolism.</title>
        <authorList>
            <person name="Liu X."/>
            <person name="Liu Y."/>
            <person name="Huang P."/>
            <person name="Ma Y."/>
            <person name="Qing Z."/>
            <person name="Tang Q."/>
            <person name="Cao H."/>
            <person name="Cheng P."/>
            <person name="Zheng Y."/>
            <person name="Yuan Z."/>
            <person name="Zhou Y."/>
            <person name="Liu J."/>
            <person name="Tang Z."/>
            <person name="Zhuo Y."/>
            <person name="Zhang Y."/>
            <person name="Yu L."/>
            <person name="Huang J."/>
            <person name="Yang P."/>
            <person name="Peng Q."/>
            <person name="Zhang J."/>
            <person name="Jiang W."/>
            <person name="Zhang Z."/>
            <person name="Lin K."/>
            <person name="Ro D.K."/>
            <person name="Chen X."/>
            <person name="Xiong X."/>
            <person name="Shang Y."/>
            <person name="Huang S."/>
            <person name="Zeng J."/>
        </authorList>
    </citation>
    <scope>NUCLEOTIDE SEQUENCE [LARGE SCALE GENOMIC DNA]</scope>
    <source>
        <strain evidence="5">cv. BLH2017</strain>
        <tissue evidence="4">Root</tissue>
    </source>
</reference>
<sequence length="284" mass="31055">MSMDFSEAGKLFIRESMRAQEMKSNFSQTCSLLSQYLKENGSFGDLNLGITRNLEGRTEAFRQTPITMNFTTPKMEMPAGNVSAVLGKNNASTASSSREIKSMDLFPQHAGFGPSPSSMDAVQKKADFSQAKEPETAQMTIFYAGKVIVFNDLPADKAKEVMLLASKSSPQNYSGSLFASTPANDRQISNNFTATVAANNSNNINELPPRPHQPIVSDLPIARKASLHRFLEKRKDRISSKAPYQITNNYSAQAATPKAPVKTTAESKTWLGLAPQSSQQLGFQ</sequence>
<dbReference type="GO" id="GO:0009611">
    <property type="term" value="P:response to wounding"/>
    <property type="evidence" value="ECO:0007669"/>
    <property type="project" value="UniProtKB-UniRule"/>
</dbReference>
<evidence type="ECO:0000313" key="4">
    <source>
        <dbReference type="EMBL" id="OVA04222.1"/>
    </source>
</evidence>
<comment type="subcellular location">
    <subcellularLocation>
        <location evidence="2">Nucleus</location>
    </subcellularLocation>
</comment>
<comment type="domain">
    <text evidence="2">The jas domain is required for interaction with COI1.</text>
</comment>
<dbReference type="SMART" id="SM00979">
    <property type="entry name" value="TIFY"/>
    <property type="match status" value="1"/>
</dbReference>